<protein>
    <recommendedName>
        <fullName evidence="2">Calpastatin</fullName>
    </recommendedName>
</protein>
<dbReference type="Pfam" id="PF08837">
    <property type="entry name" value="DUF1810"/>
    <property type="match status" value="1"/>
</dbReference>
<comment type="caution">
    <text evidence="1">The sequence shown here is derived from an EMBL/GenBank/DDBJ whole genome shotgun (WGS) entry which is preliminary data.</text>
</comment>
<name>J2YC76_PSEFQ</name>
<dbReference type="Proteomes" id="UP000007289">
    <property type="component" value="Chromosome"/>
</dbReference>
<organism evidence="1">
    <name type="scientific">Pseudomonas fluorescens (strain Q2-87)</name>
    <dbReference type="NCBI Taxonomy" id="1038922"/>
    <lineage>
        <taxon>Bacteria</taxon>
        <taxon>Pseudomonadati</taxon>
        <taxon>Pseudomonadota</taxon>
        <taxon>Gammaproteobacteria</taxon>
        <taxon>Pseudomonadales</taxon>
        <taxon>Pseudomonadaceae</taxon>
        <taxon>Pseudomonas</taxon>
    </lineage>
</organism>
<accession>J2YC76</accession>
<dbReference type="EMBL" id="AGBM01000001">
    <property type="protein sequence ID" value="EJL04911.1"/>
    <property type="molecule type" value="Genomic_DNA"/>
</dbReference>
<proteinExistence type="predicted"/>
<dbReference type="HOGENOM" id="CLU_124534_0_0_6"/>
<evidence type="ECO:0000313" key="1">
    <source>
        <dbReference type="EMBL" id="EJL04911.1"/>
    </source>
</evidence>
<evidence type="ECO:0008006" key="2">
    <source>
        <dbReference type="Google" id="ProtNLM"/>
    </source>
</evidence>
<dbReference type="PATRIC" id="fig|1038922.3.peg.2913"/>
<dbReference type="Gene3D" id="1.25.40.380">
    <property type="entry name" value="Protein of unknown function DUF1810"/>
    <property type="match status" value="1"/>
</dbReference>
<reference evidence="1" key="1">
    <citation type="journal article" date="2012" name="PLoS Genet.">
        <title>Comparative Genomics of Plant-Associated Pseudomonas spp.: Insights into Diversity and Inheritance of Traits Involved in Multitrophic Interactions.</title>
        <authorList>
            <person name="Loper J.E."/>
            <person name="Hassan K.A."/>
            <person name="Mavrodi D.V."/>
            <person name="Davis E.W.II."/>
            <person name="Lim C.K."/>
            <person name="Shaffer B.T."/>
            <person name="Elbourne L.D."/>
            <person name="Stockwell V.O."/>
            <person name="Hartney S.L."/>
            <person name="Breakwell K."/>
            <person name="Henkels M.D."/>
            <person name="Tetu S.G."/>
            <person name="Rangel L.I."/>
            <person name="Kidarsa T.A."/>
            <person name="Wilson N.L."/>
            <person name="van de Mortel J.E."/>
            <person name="Song C."/>
            <person name="Blumhagen R."/>
            <person name="Radune D."/>
            <person name="Hostetler J.B."/>
            <person name="Brinkac L.M."/>
            <person name="Durkin A.S."/>
            <person name="Kluepfel D.A."/>
            <person name="Wechter W.P."/>
            <person name="Anderson A.J."/>
            <person name="Kim Y.C."/>
            <person name="Pierson L.S.III."/>
            <person name="Pierson E.A."/>
            <person name="Lindow S.E."/>
            <person name="Kobayashi D.Y."/>
            <person name="Raaijmakers J.M."/>
            <person name="Weller D.M."/>
            <person name="Thomashow L.S."/>
            <person name="Allen A.E."/>
            <person name="Paulsen I.T."/>
        </authorList>
    </citation>
    <scope>NUCLEOTIDE SEQUENCE [LARGE SCALE GENOMIC DNA]</scope>
    <source>
        <strain evidence="1">Q2-87</strain>
    </source>
</reference>
<sequence length="144" mass="16387">MTESLERFVQAQASSYERALRELERGRKESHWIWFIFPQLRGLGSSENATFYGLRDIEEARDYLRHPLLGPRLERATLAVLDSKNPIEHLLGSLDAMKFASCMTLFSAAAGESSLYARALEGRVSADSRTLGILEQQRRKTPDR</sequence>
<dbReference type="InterPro" id="IPR036287">
    <property type="entry name" value="Rv1873-like_sf"/>
</dbReference>
<dbReference type="SUPFAM" id="SSF140736">
    <property type="entry name" value="Rv1873-like"/>
    <property type="match status" value="1"/>
</dbReference>
<dbReference type="AlphaFoldDB" id="J2YC76"/>
<dbReference type="InterPro" id="IPR014937">
    <property type="entry name" value="DUF1810"/>
</dbReference>
<gene>
    <name evidence="1" type="ORF">PflQ2_2607</name>
</gene>
<dbReference type="RefSeq" id="WP_003181470.1">
    <property type="nucleotide sequence ID" value="NZ_CM001558.1"/>
</dbReference>
<dbReference type="eggNOG" id="COG5579">
    <property type="taxonomic scope" value="Bacteria"/>
</dbReference>